<reference evidence="2" key="1">
    <citation type="submission" date="2022-07" db="EMBL/GenBank/DDBJ databases">
        <authorList>
            <person name="Macas J."/>
            <person name="Novak P."/>
            <person name="Neumann P."/>
        </authorList>
    </citation>
    <scope>NUCLEOTIDE SEQUENCE</scope>
</reference>
<accession>A0A9P0ZFC2</accession>
<organism evidence="2 3">
    <name type="scientific">Cuscuta europaea</name>
    <name type="common">European dodder</name>
    <dbReference type="NCBI Taxonomy" id="41803"/>
    <lineage>
        <taxon>Eukaryota</taxon>
        <taxon>Viridiplantae</taxon>
        <taxon>Streptophyta</taxon>
        <taxon>Embryophyta</taxon>
        <taxon>Tracheophyta</taxon>
        <taxon>Spermatophyta</taxon>
        <taxon>Magnoliopsida</taxon>
        <taxon>eudicotyledons</taxon>
        <taxon>Gunneridae</taxon>
        <taxon>Pentapetalae</taxon>
        <taxon>asterids</taxon>
        <taxon>lamiids</taxon>
        <taxon>Solanales</taxon>
        <taxon>Convolvulaceae</taxon>
        <taxon>Cuscuteae</taxon>
        <taxon>Cuscuta</taxon>
        <taxon>Cuscuta subgen. Cuscuta</taxon>
    </lineage>
</organism>
<dbReference type="GO" id="GO:0071541">
    <property type="term" value="C:eukaryotic translation initiation factor 3 complex, eIF3m"/>
    <property type="evidence" value="ECO:0007669"/>
    <property type="project" value="TreeGrafter"/>
</dbReference>
<evidence type="ECO:0000313" key="3">
    <source>
        <dbReference type="Proteomes" id="UP001152484"/>
    </source>
</evidence>
<evidence type="ECO:0000259" key="1">
    <source>
        <dbReference type="Pfam" id="PF13012"/>
    </source>
</evidence>
<dbReference type="AlphaFoldDB" id="A0A9P0ZFC2"/>
<dbReference type="Proteomes" id="UP001152484">
    <property type="component" value="Unassembled WGS sequence"/>
</dbReference>
<dbReference type="OrthoDB" id="1304467at2759"/>
<feature type="domain" description="EIF3F/CSN6-like C-terminal" evidence="1">
    <location>
        <begin position="47"/>
        <end position="133"/>
    </location>
</feature>
<dbReference type="Pfam" id="PF13012">
    <property type="entry name" value="MitMem_reg"/>
    <property type="match status" value="1"/>
</dbReference>
<dbReference type="GO" id="GO:0003743">
    <property type="term" value="F:translation initiation factor activity"/>
    <property type="evidence" value="ECO:0007669"/>
    <property type="project" value="TreeGrafter"/>
</dbReference>
<dbReference type="PANTHER" id="PTHR10540">
    <property type="entry name" value="EUKARYOTIC TRANSLATION INITIATION FACTOR 3 SUBUNIT F-RELATED"/>
    <property type="match status" value="1"/>
</dbReference>
<comment type="caution">
    <text evidence="2">The sequence shown here is derived from an EMBL/GenBank/DDBJ whole genome shotgun (WGS) entry which is preliminary data.</text>
</comment>
<gene>
    <name evidence="2" type="ORF">CEURO_LOCUS15111</name>
</gene>
<dbReference type="EMBL" id="CAMAPE010000038">
    <property type="protein sequence ID" value="CAH9100800.1"/>
    <property type="molecule type" value="Genomic_DNA"/>
</dbReference>
<sequence length="133" mass="15421">MYYLDALFVFKPPQKALTTITVNTNTIWLHHKRLEFQEIPLDLRMIEAEQVGFDIMKKTAVDKLPNDLEGMEASMERMLVLINDVHKYVYDVVEGRIPTDNNLGRLLYETVNTIPKLSPPEFDKLVNDGLQDQ</sequence>
<keyword evidence="3" id="KW-1185">Reference proteome</keyword>
<dbReference type="PANTHER" id="PTHR10540:SF6">
    <property type="entry name" value="EUKARYOTIC TRANSLATION INITIATION FACTOR 3 SUBUNIT F"/>
    <property type="match status" value="1"/>
</dbReference>
<proteinExistence type="predicted"/>
<evidence type="ECO:0000313" key="2">
    <source>
        <dbReference type="EMBL" id="CAH9100800.1"/>
    </source>
</evidence>
<dbReference type="InterPro" id="IPR024969">
    <property type="entry name" value="EIF3F/CSN6-like_C"/>
</dbReference>
<protein>
    <recommendedName>
        <fullName evidence="1">EIF3F/CSN6-like C-terminal domain-containing protein</fullName>
    </recommendedName>
</protein>
<name>A0A9P0ZFC2_CUSEU</name>
<dbReference type="GO" id="GO:0031369">
    <property type="term" value="F:translation initiation factor binding"/>
    <property type="evidence" value="ECO:0007669"/>
    <property type="project" value="TreeGrafter"/>
</dbReference>